<dbReference type="EMBL" id="PVTE01000051">
    <property type="protein sequence ID" value="PRY21387.1"/>
    <property type="molecule type" value="Genomic_DNA"/>
</dbReference>
<dbReference type="InterPro" id="IPR013149">
    <property type="entry name" value="ADH-like_C"/>
</dbReference>
<comment type="caution">
    <text evidence="7">The sequence shown here is derived from an EMBL/GenBank/DDBJ whole genome shotgun (WGS) entry which is preliminary data.</text>
</comment>
<dbReference type="SUPFAM" id="SSF50129">
    <property type="entry name" value="GroES-like"/>
    <property type="match status" value="1"/>
</dbReference>
<evidence type="ECO:0000256" key="3">
    <source>
        <dbReference type="ARBA" id="ARBA00022833"/>
    </source>
</evidence>
<evidence type="ECO:0000313" key="7">
    <source>
        <dbReference type="EMBL" id="PRY21387.1"/>
    </source>
</evidence>
<dbReference type="GO" id="GO:0008106">
    <property type="term" value="F:alcohol dehydrogenase (NADP+) activity"/>
    <property type="evidence" value="ECO:0007669"/>
    <property type="project" value="UniProtKB-ARBA"/>
</dbReference>
<dbReference type="SMART" id="SM00829">
    <property type="entry name" value="PKS_ER"/>
    <property type="match status" value="1"/>
</dbReference>
<dbReference type="InterPro" id="IPR047109">
    <property type="entry name" value="CAD-like"/>
</dbReference>
<keyword evidence="8" id="KW-1185">Reference proteome</keyword>
<name>A0A2T0RJT8_9BACT</name>
<gene>
    <name evidence="7" type="ORF">CLV58_15114</name>
</gene>
<dbReference type="PROSITE" id="PS00059">
    <property type="entry name" value="ADH_ZINC"/>
    <property type="match status" value="1"/>
</dbReference>
<protein>
    <submittedName>
        <fullName evidence="7">Putative zinc-type alcohol dehydrogenase-like protein</fullName>
    </submittedName>
</protein>
<evidence type="ECO:0000256" key="2">
    <source>
        <dbReference type="ARBA" id="ARBA00022723"/>
    </source>
</evidence>
<reference evidence="7 8" key="1">
    <citation type="submission" date="2018-03" db="EMBL/GenBank/DDBJ databases">
        <title>Genomic Encyclopedia of Archaeal and Bacterial Type Strains, Phase II (KMG-II): from individual species to whole genera.</title>
        <authorList>
            <person name="Goeker M."/>
        </authorList>
    </citation>
    <scope>NUCLEOTIDE SEQUENCE [LARGE SCALE GENOMIC DNA]</scope>
    <source>
        <strain evidence="7 8">DSM 28354</strain>
    </source>
</reference>
<evidence type="ECO:0000313" key="8">
    <source>
        <dbReference type="Proteomes" id="UP000238375"/>
    </source>
</evidence>
<proteinExistence type="inferred from homology"/>
<dbReference type="Gene3D" id="3.40.50.720">
    <property type="entry name" value="NAD(P)-binding Rossmann-like Domain"/>
    <property type="match status" value="1"/>
</dbReference>
<comment type="similarity">
    <text evidence="5">Belongs to the zinc-containing alcohol dehydrogenase family.</text>
</comment>
<dbReference type="Gene3D" id="3.90.180.10">
    <property type="entry name" value="Medium-chain alcohol dehydrogenases, catalytic domain"/>
    <property type="match status" value="1"/>
</dbReference>
<dbReference type="SUPFAM" id="SSF51735">
    <property type="entry name" value="NAD(P)-binding Rossmann-fold domains"/>
    <property type="match status" value="1"/>
</dbReference>
<dbReference type="InterPro" id="IPR002328">
    <property type="entry name" value="ADH_Zn_CS"/>
</dbReference>
<evidence type="ECO:0000256" key="5">
    <source>
        <dbReference type="RuleBase" id="RU361277"/>
    </source>
</evidence>
<keyword evidence="4" id="KW-0560">Oxidoreductase</keyword>
<dbReference type="InterPro" id="IPR020843">
    <property type="entry name" value="ER"/>
</dbReference>
<feature type="domain" description="Enoyl reductase (ER)" evidence="6">
    <location>
        <begin position="22"/>
        <end position="360"/>
    </location>
</feature>
<dbReference type="InterPro" id="IPR013154">
    <property type="entry name" value="ADH-like_N"/>
</dbReference>
<dbReference type="GO" id="GO:0008270">
    <property type="term" value="F:zinc ion binding"/>
    <property type="evidence" value="ECO:0007669"/>
    <property type="project" value="InterPro"/>
</dbReference>
<evidence type="ECO:0000259" key="6">
    <source>
        <dbReference type="SMART" id="SM00829"/>
    </source>
</evidence>
<dbReference type="CDD" id="cd05283">
    <property type="entry name" value="CAD1"/>
    <property type="match status" value="1"/>
</dbReference>
<dbReference type="InterPro" id="IPR036291">
    <property type="entry name" value="NAD(P)-bd_dom_sf"/>
</dbReference>
<keyword evidence="3 5" id="KW-0862">Zinc</keyword>
<dbReference type="OrthoDB" id="9806940at2"/>
<accession>A0A2T0RJT8</accession>
<dbReference type="Pfam" id="PF00107">
    <property type="entry name" value="ADH_zinc_N"/>
    <property type="match status" value="1"/>
</dbReference>
<dbReference type="InterPro" id="IPR011032">
    <property type="entry name" value="GroES-like_sf"/>
</dbReference>
<sequence length="369" mass="39865">MVATESGQNTAIKTKGYGASGALIGGKTLKEMDFDRQPPKADEVLIDVLYCGVCHSDLHQVANDWGNTLYPCVPGHEVVGRVTQTGVDVTKFKVGDIVGVGCMVDSCQHCAPCQEGEEQFCEGPVGWTATYNGYWKPDGSDFNTYGGYSTNMVVKEKFVLRIPDVIDPSVAAPILCAGITTYSPLKHWGVKPGDRVGVIGIGGLGHMAVQIAKAMGATVTAITTNKDKREAALALGASDVLLSTDTDAMTEHEGLYEFLLCTIPDEFDINPYIPLLKRRGSIVTVGLLAPYAKATNNMNVAKKSLSVGASLIGGVAETQEILDFCAKHDIRPEVQMIKMQDINDAFDKMQAEDVRFRYVIDMQSLKDEE</sequence>
<dbReference type="RefSeq" id="WP_106141012.1">
    <property type="nucleotide sequence ID" value="NZ_PVTE01000051.1"/>
</dbReference>
<keyword evidence="2 5" id="KW-0479">Metal-binding</keyword>
<evidence type="ECO:0000256" key="1">
    <source>
        <dbReference type="ARBA" id="ARBA00001947"/>
    </source>
</evidence>
<dbReference type="AlphaFoldDB" id="A0A2T0RJT8"/>
<dbReference type="Proteomes" id="UP000238375">
    <property type="component" value="Unassembled WGS sequence"/>
</dbReference>
<dbReference type="PANTHER" id="PTHR42683">
    <property type="entry name" value="ALDEHYDE REDUCTASE"/>
    <property type="match status" value="1"/>
</dbReference>
<comment type="cofactor">
    <cofactor evidence="1 5">
        <name>Zn(2+)</name>
        <dbReference type="ChEBI" id="CHEBI:29105"/>
    </cofactor>
</comment>
<dbReference type="Pfam" id="PF08240">
    <property type="entry name" value="ADH_N"/>
    <property type="match status" value="1"/>
</dbReference>
<dbReference type="FunFam" id="3.40.50.720:FF:000022">
    <property type="entry name" value="Cinnamyl alcohol dehydrogenase"/>
    <property type="match status" value="1"/>
</dbReference>
<evidence type="ECO:0000256" key="4">
    <source>
        <dbReference type="ARBA" id="ARBA00023002"/>
    </source>
</evidence>
<organism evidence="7 8">
    <name type="scientific">Spirosoma oryzae</name>
    <dbReference type="NCBI Taxonomy" id="1469603"/>
    <lineage>
        <taxon>Bacteria</taxon>
        <taxon>Pseudomonadati</taxon>
        <taxon>Bacteroidota</taxon>
        <taxon>Cytophagia</taxon>
        <taxon>Cytophagales</taxon>
        <taxon>Cytophagaceae</taxon>
        <taxon>Spirosoma</taxon>
    </lineage>
</organism>